<dbReference type="STRING" id="1173061.A0A0J9XFH1"/>
<keyword evidence="10" id="KW-1185">Reference proteome</keyword>
<dbReference type="SUPFAM" id="SSF52091">
    <property type="entry name" value="SpoIIaa-like"/>
    <property type="match status" value="1"/>
</dbReference>
<feature type="transmembrane region" description="Helical" evidence="6">
    <location>
        <begin position="275"/>
        <end position="300"/>
    </location>
</feature>
<feature type="transmembrane region" description="Helical" evidence="6">
    <location>
        <begin position="357"/>
        <end position="378"/>
    </location>
</feature>
<dbReference type="Proteomes" id="UP000242525">
    <property type="component" value="Unassembled WGS sequence"/>
</dbReference>
<feature type="compositionally biased region" description="Acidic residues" evidence="5">
    <location>
        <begin position="41"/>
        <end position="50"/>
    </location>
</feature>
<feature type="transmembrane region" description="Helical" evidence="6">
    <location>
        <begin position="182"/>
        <end position="205"/>
    </location>
</feature>
<dbReference type="CDD" id="cd07042">
    <property type="entry name" value="STAS_SulP_like_sulfate_transporter"/>
    <property type="match status" value="1"/>
</dbReference>
<organism evidence="9 10">
    <name type="scientific">Geotrichum candidum</name>
    <name type="common">Oospora lactis</name>
    <name type="synonym">Dipodascus geotrichum</name>
    <dbReference type="NCBI Taxonomy" id="1173061"/>
    <lineage>
        <taxon>Eukaryota</taxon>
        <taxon>Fungi</taxon>
        <taxon>Dikarya</taxon>
        <taxon>Ascomycota</taxon>
        <taxon>Saccharomycotina</taxon>
        <taxon>Dipodascomycetes</taxon>
        <taxon>Dipodascales</taxon>
        <taxon>Dipodascaceae</taxon>
        <taxon>Geotrichum</taxon>
    </lineage>
</organism>
<dbReference type="InterPro" id="IPR052706">
    <property type="entry name" value="Membrane-Transporter-like"/>
</dbReference>
<dbReference type="CDD" id="cd00038">
    <property type="entry name" value="CAP_ED"/>
    <property type="match status" value="1"/>
</dbReference>
<dbReference type="OrthoDB" id="409725at2759"/>
<evidence type="ECO:0000313" key="10">
    <source>
        <dbReference type="Proteomes" id="UP000242525"/>
    </source>
</evidence>
<feature type="domain" description="STAS" evidence="8">
    <location>
        <begin position="649"/>
        <end position="788"/>
    </location>
</feature>
<feature type="transmembrane region" description="Helical" evidence="6">
    <location>
        <begin position="312"/>
        <end position="330"/>
    </location>
</feature>
<dbReference type="EMBL" id="CCBN010000013">
    <property type="protein sequence ID" value="CDO56025.1"/>
    <property type="molecule type" value="Genomic_DNA"/>
</dbReference>
<dbReference type="Gene3D" id="2.60.120.10">
    <property type="entry name" value="Jelly Rolls"/>
    <property type="match status" value="1"/>
</dbReference>
<dbReference type="Pfam" id="PF00027">
    <property type="entry name" value="cNMP_binding"/>
    <property type="match status" value="1"/>
</dbReference>
<dbReference type="Pfam" id="PF00916">
    <property type="entry name" value="Sulfate_transp"/>
    <property type="match status" value="1"/>
</dbReference>
<dbReference type="SUPFAM" id="SSF51206">
    <property type="entry name" value="cAMP-binding domain-like"/>
    <property type="match status" value="1"/>
</dbReference>
<feature type="domain" description="Cyclic nucleotide-binding" evidence="7">
    <location>
        <begin position="929"/>
        <end position="1004"/>
    </location>
</feature>
<dbReference type="PROSITE" id="PS50801">
    <property type="entry name" value="STAS"/>
    <property type="match status" value="1"/>
</dbReference>
<evidence type="ECO:0000256" key="1">
    <source>
        <dbReference type="ARBA" id="ARBA00004141"/>
    </source>
</evidence>
<evidence type="ECO:0000313" key="9">
    <source>
        <dbReference type="EMBL" id="CDO56025.1"/>
    </source>
</evidence>
<dbReference type="PANTHER" id="PTHR43310:SF4">
    <property type="entry name" value="AFR304WP"/>
    <property type="match status" value="1"/>
</dbReference>
<dbReference type="InterPro" id="IPR018490">
    <property type="entry name" value="cNMP-bd_dom_sf"/>
</dbReference>
<feature type="transmembrane region" description="Helical" evidence="6">
    <location>
        <begin position="445"/>
        <end position="464"/>
    </location>
</feature>
<dbReference type="PROSITE" id="PS50042">
    <property type="entry name" value="CNMP_BINDING_3"/>
    <property type="match status" value="1"/>
</dbReference>
<feature type="compositionally biased region" description="Polar residues" evidence="5">
    <location>
        <begin position="126"/>
        <end position="136"/>
    </location>
</feature>
<sequence length="1063" mass="117763">MFTRRLQHKTAGLASQALSQNFSSFSKVAAQQWHDDNNYYSDDDDDDDDRDISFKHTPIPSPPQGSSGKSTLSTILSKSNQEFDGCSGSITTNGDTQSQQQLQSLDDPTLPEINETFPLLRAAPQRSDTTRYNSIPQPVETHKDPLASSTTKRWPKILKNFVETKLTKENIIKEGIVRPVRYLPSVVLGLLLNILDGLSYGMILFPLAEPVFSHLGPAGLSMFYVSCIVSQLTYSLGGSGFHSGVGSEMIEVVPFFHSMAQTLLSEIGEDNPRSVVATTIVAFAMSSIVTGLVFFTLGYARLGSLVGFFPRHILVGCIGGVGWFLIVTGIEVSSRMQGNLEYNWETLKYLFWQVDDYNVLILIKWVVPIVLAALLILIQKKVTRNPLLVPGYFISVFIAFHLLVILIPNLSYQLLRDAGWLFQGPTTSEPWWYFYTLYDFKEVDYWSLVKTVPAMFALTFFGILHVPINVPALAASIGEDNINIDHELLAHGISNALSGLMGSIQNYLVYTNSVLFIRSGADSRLSGVMLAFATFGIMISGPDVIGFIPVMVVGALIFLLGFELVEEALVDTWGRVSRFEYATIVVIVVTMGMIDFVFGILVGILLACVSLVIQTSQRSAIKATFTGEVARSTVRRNAVQQRFLSDVGDQIFVMRLGGNIFFGTIVRVEQAIRDLLDEDKYFKEKPIRYLILDMGAVTSIDFSAAEAFCRIKRLLDTKSVFLLITGLNDDANVDSKEIIKSLRSVGLFHDEEHGAANREEESATTHYEDESWSFVRLFPNLNSALEWSENQFLKTYFRTRQLSVATGQSSGKSSRTVSGSDAVIKPEGLAIVDLGLPDLGHNLALATTPRLSGLHRSAARHAHEENQQRLLEMVESDTSSCVSTTGLLAQPVPLFLQTFQAIATPVHARDIRFWTHVASFFRRQAVPHDTVLYRSGTAPGFYVVEAGMLRAEYRLAQGELYESISAGTTCGELPFFSETLPTATVVAAVDSVVWALAREDWERLRAWQPEENDAAAALPSGWEMAQEFYELALRLTVERFTSVMGYVMISANTTTHSSQPAKD</sequence>
<feature type="transmembrane region" description="Helical" evidence="6">
    <location>
        <begin position="387"/>
        <end position="407"/>
    </location>
</feature>
<evidence type="ECO:0000256" key="4">
    <source>
        <dbReference type="ARBA" id="ARBA00023136"/>
    </source>
</evidence>
<keyword evidence="4 6" id="KW-0472">Membrane</keyword>
<dbReference type="InterPro" id="IPR014710">
    <property type="entry name" value="RmlC-like_jellyroll"/>
</dbReference>
<dbReference type="InterPro" id="IPR002645">
    <property type="entry name" value="STAS_dom"/>
</dbReference>
<gene>
    <name evidence="9" type="ORF">BN980_GECA13s01803g</name>
</gene>
<evidence type="ECO:0000256" key="6">
    <source>
        <dbReference type="SAM" id="Phobius"/>
    </source>
</evidence>
<comment type="subcellular location">
    <subcellularLocation>
        <location evidence="1">Membrane</location>
        <topology evidence="1">Multi-pass membrane protein</topology>
    </subcellularLocation>
</comment>
<feature type="compositionally biased region" description="Polar residues" evidence="5">
    <location>
        <begin position="64"/>
        <end position="94"/>
    </location>
</feature>
<feature type="transmembrane region" description="Helical" evidence="6">
    <location>
        <begin position="528"/>
        <end position="561"/>
    </location>
</feature>
<dbReference type="InterPro" id="IPR011547">
    <property type="entry name" value="SLC26A/SulP_dom"/>
</dbReference>
<dbReference type="Pfam" id="PF01740">
    <property type="entry name" value="STAS"/>
    <property type="match status" value="1"/>
</dbReference>
<evidence type="ECO:0000259" key="7">
    <source>
        <dbReference type="PROSITE" id="PS50042"/>
    </source>
</evidence>
<feature type="region of interest" description="Disordered" evidence="5">
    <location>
        <begin position="125"/>
        <end position="147"/>
    </location>
</feature>
<evidence type="ECO:0000259" key="8">
    <source>
        <dbReference type="PROSITE" id="PS50801"/>
    </source>
</evidence>
<evidence type="ECO:0000256" key="2">
    <source>
        <dbReference type="ARBA" id="ARBA00022692"/>
    </source>
</evidence>
<dbReference type="InterPro" id="IPR036513">
    <property type="entry name" value="STAS_dom_sf"/>
</dbReference>
<proteinExistence type="predicted"/>
<dbReference type="Gene3D" id="3.30.750.24">
    <property type="entry name" value="STAS domain"/>
    <property type="match status" value="1"/>
</dbReference>
<dbReference type="InterPro" id="IPR000595">
    <property type="entry name" value="cNMP-bd_dom"/>
</dbReference>
<name>A0A0J9XFH1_GEOCN</name>
<dbReference type="AlphaFoldDB" id="A0A0J9XFH1"/>
<evidence type="ECO:0000256" key="5">
    <source>
        <dbReference type="SAM" id="MobiDB-lite"/>
    </source>
</evidence>
<keyword evidence="3 6" id="KW-1133">Transmembrane helix</keyword>
<feature type="transmembrane region" description="Helical" evidence="6">
    <location>
        <begin position="581"/>
        <end position="613"/>
    </location>
</feature>
<feature type="region of interest" description="Disordered" evidence="5">
    <location>
        <begin position="36"/>
        <end position="103"/>
    </location>
</feature>
<comment type="caution">
    <text evidence="9">The sequence shown here is derived from an EMBL/GenBank/DDBJ whole genome shotgun (WGS) entry which is preliminary data.</text>
</comment>
<dbReference type="GO" id="GO:0016020">
    <property type="term" value="C:membrane"/>
    <property type="evidence" value="ECO:0007669"/>
    <property type="project" value="UniProtKB-SubCell"/>
</dbReference>
<keyword evidence="2 6" id="KW-0812">Transmembrane</keyword>
<dbReference type="PANTHER" id="PTHR43310">
    <property type="entry name" value="SULFATE TRANSPORTER YBAR-RELATED"/>
    <property type="match status" value="1"/>
</dbReference>
<reference evidence="9" key="1">
    <citation type="submission" date="2014-03" db="EMBL/GenBank/DDBJ databases">
        <authorList>
            <person name="Casaregola S."/>
        </authorList>
    </citation>
    <scope>NUCLEOTIDE SEQUENCE [LARGE SCALE GENOMIC DNA]</scope>
    <source>
        <strain evidence="9">CLIB 918</strain>
    </source>
</reference>
<accession>A0A0J9XFH1</accession>
<protein>
    <recommendedName>
        <fullName evidence="11">STAS domain-containing protein</fullName>
    </recommendedName>
</protein>
<evidence type="ECO:0008006" key="11">
    <source>
        <dbReference type="Google" id="ProtNLM"/>
    </source>
</evidence>
<evidence type="ECO:0000256" key="3">
    <source>
        <dbReference type="ARBA" id="ARBA00022989"/>
    </source>
</evidence>